<keyword evidence="2" id="KW-0238">DNA-binding</keyword>
<dbReference type="SUPFAM" id="SSF47413">
    <property type="entry name" value="lambda repressor-like DNA-binding domains"/>
    <property type="match status" value="1"/>
</dbReference>
<dbReference type="InterPro" id="IPR046335">
    <property type="entry name" value="LacI/GalR-like_sensor"/>
</dbReference>
<keyword evidence="6" id="KW-1185">Reference proteome</keyword>
<dbReference type="SUPFAM" id="SSF53822">
    <property type="entry name" value="Periplasmic binding protein-like I"/>
    <property type="match status" value="1"/>
</dbReference>
<accession>A0ABQ5XE86</accession>
<dbReference type="CDD" id="cd01545">
    <property type="entry name" value="PBP1_SalR"/>
    <property type="match status" value="1"/>
</dbReference>
<keyword evidence="3" id="KW-0804">Transcription</keyword>
<dbReference type="InterPro" id="IPR010982">
    <property type="entry name" value="Lambda_DNA-bd_dom_sf"/>
</dbReference>
<dbReference type="PROSITE" id="PS50932">
    <property type="entry name" value="HTH_LACI_2"/>
    <property type="match status" value="1"/>
</dbReference>
<feature type="domain" description="HTH lacI-type" evidence="4">
    <location>
        <begin position="15"/>
        <end position="69"/>
    </location>
</feature>
<dbReference type="Proteomes" id="UP001156627">
    <property type="component" value="Unassembled WGS sequence"/>
</dbReference>
<evidence type="ECO:0000256" key="3">
    <source>
        <dbReference type="ARBA" id="ARBA00023163"/>
    </source>
</evidence>
<evidence type="ECO:0000313" key="6">
    <source>
        <dbReference type="Proteomes" id="UP001156627"/>
    </source>
</evidence>
<dbReference type="PANTHER" id="PTHR30146">
    <property type="entry name" value="LACI-RELATED TRANSCRIPTIONAL REPRESSOR"/>
    <property type="match status" value="1"/>
</dbReference>
<dbReference type="InterPro" id="IPR000843">
    <property type="entry name" value="HTH_LacI"/>
</dbReference>
<keyword evidence="1" id="KW-0805">Transcription regulation</keyword>
<dbReference type="PROSITE" id="PS00356">
    <property type="entry name" value="HTH_LACI_1"/>
    <property type="match status" value="1"/>
</dbReference>
<gene>
    <name evidence="5" type="primary">salR</name>
    <name evidence="5" type="ORF">GCM10007898_34020</name>
</gene>
<proteinExistence type="predicted"/>
<name>A0ABQ5XE86_9GAMM</name>
<protein>
    <submittedName>
        <fullName evidence="5">LacI family transcriptional regulator</fullName>
    </submittedName>
</protein>
<dbReference type="Pfam" id="PF13377">
    <property type="entry name" value="Peripla_BP_3"/>
    <property type="match status" value="1"/>
</dbReference>
<reference evidence="6" key="1">
    <citation type="journal article" date="2019" name="Int. J. Syst. Evol. Microbiol.">
        <title>The Global Catalogue of Microorganisms (GCM) 10K type strain sequencing project: providing services to taxonomists for standard genome sequencing and annotation.</title>
        <authorList>
            <consortium name="The Broad Institute Genomics Platform"/>
            <consortium name="The Broad Institute Genome Sequencing Center for Infectious Disease"/>
            <person name="Wu L."/>
            <person name="Ma J."/>
        </authorList>
    </citation>
    <scope>NUCLEOTIDE SEQUENCE [LARGE SCALE GENOMIC DNA]</scope>
    <source>
        <strain evidence="6">NBRC 111981</strain>
    </source>
</reference>
<organism evidence="5 6">
    <name type="scientific">Dyella flagellata</name>
    <dbReference type="NCBI Taxonomy" id="1867833"/>
    <lineage>
        <taxon>Bacteria</taxon>
        <taxon>Pseudomonadati</taxon>
        <taxon>Pseudomonadota</taxon>
        <taxon>Gammaproteobacteria</taxon>
        <taxon>Lysobacterales</taxon>
        <taxon>Rhodanobacteraceae</taxon>
        <taxon>Dyella</taxon>
    </lineage>
</organism>
<dbReference type="PANTHER" id="PTHR30146:SF153">
    <property type="entry name" value="LACTOSE OPERON REPRESSOR"/>
    <property type="match status" value="1"/>
</dbReference>
<sequence>MGHRESPTGWGYMPARIEDVAAHAGVSTKTVSRVLNGHPSVRATLRTRIEASIRALNYVPNPAARGLAGNRSYLIALLYDNPTASSSYIMELIVGMLQACNGTPYNAVLHPFHAADDLAARIDGFVATHRPDALVLVPPHANNAKLLQRLDELDIRYSTISSKLRQSRIDIGFDERRAAADIIEHLLSLGHRRIAHVSGLKGHGAQVWRLNGYRDALRKAGIEYDESLVVEGDFTFASGAAGAKALLSRRRPPTAIFAANDDMACGVVREAYERGLAIPDDLSVCGFDDTPVSQLISPGLTTVRQPCREISCLAVESVLQSIRDPAMSLKARVPYQMQLRASTAKPAKP</sequence>
<dbReference type="Pfam" id="PF00356">
    <property type="entry name" value="LacI"/>
    <property type="match status" value="1"/>
</dbReference>
<dbReference type="EMBL" id="BSOA01000043">
    <property type="protein sequence ID" value="GLQ89827.1"/>
    <property type="molecule type" value="Genomic_DNA"/>
</dbReference>
<dbReference type="CDD" id="cd01392">
    <property type="entry name" value="HTH_LacI"/>
    <property type="match status" value="1"/>
</dbReference>
<evidence type="ECO:0000313" key="5">
    <source>
        <dbReference type="EMBL" id="GLQ89827.1"/>
    </source>
</evidence>
<evidence type="ECO:0000256" key="1">
    <source>
        <dbReference type="ARBA" id="ARBA00023015"/>
    </source>
</evidence>
<evidence type="ECO:0000256" key="2">
    <source>
        <dbReference type="ARBA" id="ARBA00023125"/>
    </source>
</evidence>
<dbReference type="Gene3D" id="1.10.260.40">
    <property type="entry name" value="lambda repressor-like DNA-binding domains"/>
    <property type="match status" value="1"/>
</dbReference>
<dbReference type="Gene3D" id="3.40.50.2300">
    <property type="match status" value="2"/>
</dbReference>
<comment type="caution">
    <text evidence="5">The sequence shown here is derived from an EMBL/GenBank/DDBJ whole genome shotgun (WGS) entry which is preliminary data.</text>
</comment>
<dbReference type="InterPro" id="IPR028082">
    <property type="entry name" value="Peripla_BP_I"/>
</dbReference>
<evidence type="ECO:0000259" key="4">
    <source>
        <dbReference type="PROSITE" id="PS50932"/>
    </source>
</evidence>
<dbReference type="SMART" id="SM00354">
    <property type="entry name" value="HTH_LACI"/>
    <property type="match status" value="1"/>
</dbReference>